<dbReference type="Pfam" id="PF02958">
    <property type="entry name" value="EcKL"/>
    <property type="match status" value="1"/>
</dbReference>
<dbReference type="Proteomes" id="UP000594454">
    <property type="component" value="Chromosome 5"/>
</dbReference>
<name>A0A7R8YZQ0_HERIL</name>
<reference evidence="2 3" key="1">
    <citation type="submission" date="2020-11" db="EMBL/GenBank/DDBJ databases">
        <authorList>
            <person name="Wallbank WR R."/>
            <person name="Pardo Diaz C."/>
            <person name="Kozak K."/>
            <person name="Martin S."/>
            <person name="Jiggins C."/>
            <person name="Moest M."/>
            <person name="Warren A I."/>
            <person name="Generalovic N T."/>
            <person name="Byers J.R.P. K."/>
            <person name="Montejo-Kovacevich G."/>
            <person name="Yen C E."/>
        </authorList>
    </citation>
    <scope>NUCLEOTIDE SEQUENCE [LARGE SCALE GENOMIC DNA]</scope>
</reference>
<evidence type="ECO:0000259" key="1">
    <source>
        <dbReference type="SMART" id="SM00587"/>
    </source>
</evidence>
<proteinExistence type="predicted"/>
<dbReference type="SMART" id="SM00587">
    <property type="entry name" value="CHK"/>
    <property type="match status" value="1"/>
</dbReference>
<dbReference type="SUPFAM" id="SSF56112">
    <property type="entry name" value="Protein kinase-like (PK-like)"/>
    <property type="match status" value="1"/>
</dbReference>
<evidence type="ECO:0000313" key="2">
    <source>
        <dbReference type="EMBL" id="CAD7091519.1"/>
    </source>
</evidence>
<dbReference type="AlphaFoldDB" id="A0A7R8YZQ0"/>
<dbReference type="InterPro" id="IPR015897">
    <property type="entry name" value="CHK_kinase-like"/>
</dbReference>
<accession>A0A7R8YZQ0</accession>
<organism evidence="2 3">
    <name type="scientific">Hermetia illucens</name>
    <name type="common">Black soldier fly</name>
    <dbReference type="NCBI Taxonomy" id="343691"/>
    <lineage>
        <taxon>Eukaryota</taxon>
        <taxon>Metazoa</taxon>
        <taxon>Ecdysozoa</taxon>
        <taxon>Arthropoda</taxon>
        <taxon>Hexapoda</taxon>
        <taxon>Insecta</taxon>
        <taxon>Pterygota</taxon>
        <taxon>Neoptera</taxon>
        <taxon>Endopterygota</taxon>
        <taxon>Diptera</taxon>
        <taxon>Brachycera</taxon>
        <taxon>Stratiomyomorpha</taxon>
        <taxon>Stratiomyidae</taxon>
        <taxon>Hermetiinae</taxon>
        <taxon>Hermetia</taxon>
    </lineage>
</organism>
<dbReference type="InterPro" id="IPR004119">
    <property type="entry name" value="EcKL"/>
</dbReference>
<dbReference type="Gene3D" id="3.90.1200.10">
    <property type="match status" value="1"/>
</dbReference>
<evidence type="ECO:0000313" key="3">
    <source>
        <dbReference type="Proteomes" id="UP000594454"/>
    </source>
</evidence>
<dbReference type="EMBL" id="LR899013">
    <property type="protein sequence ID" value="CAD7091519.1"/>
    <property type="molecule type" value="Genomic_DNA"/>
</dbReference>
<dbReference type="PANTHER" id="PTHR11012">
    <property type="entry name" value="PROTEIN KINASE-LIKE DOMAIN-CONTAINING"/>
    <property type="match status" value="1"/>
</dbReference>
<dbReference type="OrthoDB" id="8250698at2759"/>
<dbReference type="PANTHER" id="PTHR11012:SF56">
    <property type="entry name" value="CHK KINASE-LIKE DOMAIN-CONTAINING PROTEIN-RELATED"/>
    <property type="match status" value="1"/>
</dbReference>
<protein>
    <recommendedName>
        <fullName evidence="1">CHK kinase-like domain-containing protein</fullName>
    </recommendedName>
</protein>
<dbReference type="InParanoid" id="A0A7R8YZQ0"/>
<sequence>MLNSYLEGRCSCQVYIPIFTMIIQKNNYDIPDFLNEQFFKNVVENKVGSKNFELTSLDFSMGCKPEDNHLSKVYRVKATYNEKKAGSKAENFIVKCVPLEGDREEFAEMDIFEKEKLMYCDIIPRIESCLVNIKTAPKCYYVMNEPMATMVFEDMKPTGYDIGDRVNGVDINHCKVFLTKLGQYHAGSLLLLEKEPSLRESENLKHGIFSSLSFSKPSMATMPYLNLSRLIDHASKWPGYEKIVNKLKDFLTNKTFLDKVVENIRISPGDIVAICHEDCWVNNILFQYKGNSVTDALLIDFQGCTRGSVGLDIIFFFTVNAELNVLRQDRDQLIEEYYYPAFRTSLEQGSYKNIPTIQDVKNEVKKKAMFGLLGAVLMLPFISMKKEDKLENTMEALKDKNKLEKMADIACSSERFKETLKIFLKEWETYGLFD</sequence>
<keyword evidence="3" id="KW-1185">Reference proteome</keyword>
<gene>
    <name evidence="2" type="ORF">HERILL_LOCUS13934</name>
</gene>
<feature type="domain" description="CHK kinase-like" evidence="1">
    <location>
        <begin position="150"/>
        <end position="347"/>
    </location>
</feature>
<dbReference type="InterPro" id="IPR011009">
    <property type="entry name" value="Kinase-like_dom_sf"/>
</dbReference>